<keyword evidence="2" id="KW-1185">Reference proteome</keyword>
<dbReference type="EMBL" id="KQ947415">
    <property type="protein sequence ID" value="KUJ16801.1"/>
    <property type="molecule type" value="Genomic_DNA"/>
</dbReference>
<dbReference type="RefSeq" id="XP_018071156.1">
    <property type="nucleotide sequence ID" value="XM_018211808.1"/>
</dbReference>
<name>A0A194X9F9_MOLSC</name>
<dbReference type="InParanoid" id="A0A194X9F9"/>
<dbReference type="GeneID" id="28821534"/>
<evidence type="ECO:0000313" key="1">
    <source>
        <dbReference type="EMBL" id="KUJ16801.1"/>
    </source>
</evidence>
<accession>A0A194X9F9</accession>
<organism evidence="1 2">
    <name type="scientific">Mollisia scopiformis</name>
    <name type="common">Conifer needle endophyte fungus</name>
    <name type="synonym">Phialocephala scopiformis</name>
    <dbReference type="NCBI Taxonomy" id="149040"/>
    <lineage>
        <taxon>Eukaryota</taxon>
        <taxon>Fungi</taxon>
        <taxon>Dikarya</taxon>
        <taxon>Ascomycota</taxon>
        <taxon>Pezizomycotina</taxon>
        <taxon>Leotiomycetes</taxon>
        <taxon>Helotiales</taxon>
        <taxon>Mollisiaceae</taxon>
        <taxon>Mollisia</taxon>
    </lineage>
</organism>
<evidence type="ECO:0000313" key="2">
    <source>
        <dbReference type="Proteomes" id="UP000070700"/>
    </source>
</evidence>
<protein>
    <submittedName>
        <fullName evidence="1">Uncharacterized protein</fullName>
    </submittedName>
</protein>
<dbReference type="Proteomes" id="UP000070700">
    <property type="component" value="Unassembled WGS sequence"/>
</dbReference>
<dbReference type="KEGG" id="psco:LY89DRAFT_64372"/>
<reference evidence="1 2" key="1">
    <citation type="submission" date="2015-10" db="EMBL/GenBank/DDBJ databases">
        <title>Full genome of DAOMC 229536 Phialocephala scopiformis, a fungal endophyte of spruce producing the potent anti-insectan compound rugulosin.</title>
        <authorList>
            <consortium name="DOE Joint Genome Institute"/>
            <person name="Walker A.K."/>
            <person name="Frasz S.L."/>
            <person name="Seifert K.A."/>
            <person name="Miller J.D."/>
            <person name="Mondo S.J."/>
            <person name="Labutti K."/>
            <person name="Lipzen A."/>
            <person name="Dockter R."/>
            <person name="Kennedy M."/>
            <person name="Grigoriev I.V."/>
            <person name="Spatafora J.W."/>
        </authorList>
    </citation>
    <scope>NUCLEOTIDE SEQUENCE [LARGE SCALE GENOMIC DNA]</scope>
    <source>
        <strain evidence="1 2">CBS 120377</strain>
    </source>
</reference>
<dbReference type="AlphaFoldDB" id="A0A194X9F9"/>
<sequence length="182" mass="20253">MKMWVTGFRFVPASFGKGRNVKRDGSSCREKVFRLSLFCERASDRIRASGAKSVSFSACFASLQTFCPPRHSTFFYLGVCFIICRKNLYCLGSNYDLHLNSLEQYFRALLTLRRSSLPLLFVSTLLKATIPAKRAQCSTRCPATSPPFMKPALKDSRCSPNPGAPRSELVLAPFLATNICSG</sequence>
<gene>
    <name evidence="1" type="ORF">LY89DRAFT_64372</name>
</gene>
<proteinExistence type="predicted"/>